<keyword evidence="10" id="KW-1185">Reference proteome</keyword>
<dbReference type="InterPro" id="IPR004841">
    <property type="entry name" value="AA-permease/SLC12A_dom"/>
</dbReference>
<name>A0ABN0R9F0_MYCUL</name>
<keyword evidence="3 7" id="KW-0812">Transmembrane</keyword>
<dbReference type="PANTHER" id="PTHR43495">
    <property type="entry name" value="GABA PERMEASE"/>
    <property type="match status" value="1"/>
</dbReference>
<comment type="subcellular location">
    <subcellularLocation>
        <location evidence="1">Membrane</location>
        <topology evidence="1">Multi-pass membrane protein</topology>
    </subcellularLocation>
</comment>
<evidence type="ECO:0000256" key="7">
    <source>
        <dbReference type="SAM" id="Phobius"/>
    </source>
</evidence>
<sequence length="117" mass="12675">MIAIFSMTGTEIITIAAAETPDPEYAVQRAMSTVMARIAVFFVGSVFLLVVILPWDTIDPGTSPYVAAFQRMGIPGADQIMNAVVVTAVLSCLNSGLYTASRMMFVLAGDGRRRPRW</sequence>
<dbReference type="Gene3D" id="1.20.1740.10">
    <property type="entry name" value="Amino acid/polyamine transporter I"/>
    <property type="match status" value="1"/>
</dbReference>
<reference evidence="9 10" key="1">
    <citation type="submission" date="2014-01" db="EMBL/GenBank/DDBJ databases">
        <authorList>
            <person name="Dobos K."/>
            <person name="Lenaerts A."/>
            <person name="Ordway D."/>
            <person name="DeGroote M.A."/>
            <person name="Parker T."/>
            <person name="Sizemore C."/>
            <person name="Tallon L.J."/>
            <person name="Sadzewicz L.K."/>
            <person name="Sengamalay N."/>
            <person name="Fraser C.M."/>
            <person name="Hine E."/>
            <person name="Shefchek K.A."/>
            <person name="Das S.P."/>
            <person name="Tettelin H."/>
        </authorList>
    </citation>
    <scope>NUCLEOTIDE SEQUENCE [LARGE SCALE GENOMIC DNA]</scope>
    <source>
        <strain evidence="9 10">Harvey</strain>
    </source>
</reference>
<evidence type="ECO:0000313" key="9">
    <source>
        <dbReference type="EMBL" id="EUA93726.1"/>
    </source>
</evidence>
<feature type="transmembrane region" description="Helical" evidence="7">
    <location>
        <begin position="34"/>
        <end position="55"/>
    </location>
</feature>
<dbReference type="EMBL" id="JAOL01000047">
    <property type="protein sequence ID" value="EUA93726.1"/>
    <property type="molecule type" value="Genomic_DNA"/>
</dbReference>
<proteinExistence type="predicted"/>
<dbReference type="Proteomes" id="UP000020681">
    <property type="component" value="Unassembled WGS sequence"/>
</dbReference>
<accession>A0ABN0R9F0</accession>
<keyword evidence="4" id="KW-0029">Amino-acid transport</keyword>
<evidence type="ECO:0000256" key="1">
    <source>
        <dbReference type="ARBA" id="ARBA00004141"/>
    </source>
</evidence>
<comment type="caution">
    <text evidence="9">The sequence shown here is derived from an EMBL/GenBank/DDBJ whole genome shotgun (WGS) entry which is preliminary data.</text>
</comment>
<evidence type="ECO:0000256" key="6">
    <source>
        <dbReference type="ARBA" id="ARBA00023136"/>
    </source>
</evidence>
<keyword evidence="2" id="KW-0813">Transport</keyword>
<evidence type="ECO:0000256" key="3">
    <source>
        <dbReference type="ARBA" id="ARBA00022692"/>
    </source>
</evidence>
<keyword evidence="5 7" id="KW-1133">Transmembrane helix</keyword>
<evidence type="ECO:0000259" key="8">
    <source>
        <dbReference type="Pfam" id="PF00324"/>
    </source>
</evidence>
<dbReference type="Pfam" id="PF00324">
    <property type="entry name" value="AA_permease"/>
    <property type="match status" value="1"/>
</dbReference>
<evidence type="ECO:0000256" key="4">
    <source>
        <dbReference type="ARBA" id="ARBA00022970"/>
    </source>
</evidence>
<evidence type="ECO:0000256" key="5">
    <source>
        <dbReference type="ARBA" id="ARBA00022989"/>
    </source>
</evidence>
<evidence type="ECO:0000313" key="10">
    <source>
        <dbReference type="Proteomes" id="UP000020681"/>
    </source>
</evidence>
<keyword evidence="6 7" id="KW-0472">Membrane</keyword>
<gene>
    <name evidence="9" type="ORF">I551_9002</name>
</gene>
<feature type="domain" description="Amino acid permease/ SLC12A" evidence="8">
    <location>
        <begin position="1"/>
        <end position="111"/>
    </location>
</feature>
<feature type="transmembrane region" description="Helical" evidence="7">
    <location>
        <begin position="80"/>
        <end position="108"/>
    </location>
</feature>
<organism evidence="9 10">
    <name type="scientific">Mycobacterium ulcerans str. Harvey</name>
    <dbReference type="NCBI Taxonomy" id="1299332"/>
    <lineage>
        <taxon>Bacteria</taxon>
        <taxon>Bacillati</taxon>
        <taxon>Actinomycetota</taxon>
        <taxon>Actinomycetes</taxon>
        <taxon>Mycobacteriales</taxon>
        <taxon>Mycobacteriaceae</taxon>
        <taxon>Mycobacterium</taxon>
        <taxon>Mycobacterium ulcerans group</taxon>
    </lineage>
</organism>
<evidence type="ECO:0000256" key="2">
    <source>
        <dbReference type="ARBA" id="ARBA00022448"/>
    </source>
</evidence>
<dbReference type="PANTHER" id="PTHR43495:SF5">
    <property type="entry name" value="GAMMA-AMINOBUTYRIC ACID PERMEASE"/>
    <property type="match status" value="1"/>
</dbReference>
<protein>
    <submittedName>
        <fullName evidence="9">Amino acid permease family protein</fullName>
    </submittedName>
</protein>